<keyword evidence="8" id="KW-1185">Reference proteome</keyword>
<dbReference type="GO" id="GO:0005794">
    <property type="term" value="C:Golgi apparatus"/>
    <property type="evidence" value="ECO:0007669"/>
    <property type="project" value="UniProtKB-ARBA"/>
</dbReference>
<keyword evidence="2" id="KW-0808">Transferase</keyword>
<keyword evidence="4" id="KW-0472">Membrane</keyword>
<gene>
    <name evidence="7" type="ORF">Agub_g13507</name>
</gene>
<dbReference type="PANTHER" id="PTHR20961">
    <property type="entry name" value="GLYCOSYLTRANSFERASE"/>
    <property type="match status" value="1"/>
</dbReference>
<reference evidence="7 8" key="1">
    <citation type="journal article" date="2021" name="Sci. Rep.">
        <title>Genome sequencing of the multicellular alga Astrephomene provides insights into convergent evolution of germ-soma differentiation.</title>
        <authorList>
            <person name="Yamashita S."/>
            <person name="Yamamoto K."/>
            <person name="Matsuzaki R."/>
            <person name="Suzuki S."/>
            <person name="Yamaguchi H."/>
            <person name="Hirooka S."/>
            <person name="Minakuchi Y."/>
            <person name="Miyagishima S."/>
            <person name="Kawachi M."/>
            <person name="Toyoda A."/>
            <person name="Nozaki H."/>
        </authorList>
    </citation>
    <scope>NUCLEOTIDE SEQUENCE [LARGE SCALE GENOMIC DNA]</scope>
    <source>
        <strain evidence="7 8">NIES-4017</strain>
    </source>
</reference>
<dbReference type="Proteomes" id="UP001054857">
    <property type="component" value="Unassembled WGS sequence"/>
</dbReference>
<keyword evidence="4" id="KW-1133">Transmembrane helix</keyword>
<name>A0AAD3E1H4_9CHLO</name>
<keyword evidence="5" id="KW-0732">Signal</keyword>
<evidence type="ECO:0000256" key="1">
    <source>
        <dbReference type="ARBA" id="ARBA00022676"/>
    </source>
</evidence>
<keyword evidence="1" id="KW-0328">Glycosyltransferase</keyword>
<feature type="chain" id="PRO_5042045039" description="Glycosyltransferase 61 catalytic domain-containing protein" evidence="5">
    <location>
        <begin position="21"/>
        <end position="967"/>
    </location>
</feature>
<evidence type="ECO:0000259" key="6">
    <source>
        <dbReference type="Pfam" id="PF04577"/>
    </source>
</evidence>
<evidence type="ECO:0000313" key="7">
    <source>
        <dbReference type="EMBL" id="GFR51152.1"/>
    </source>
</evidence>
<dbReference type="AlphaFoldDB" id="A0AAD3E1H4"/>
<sequence>MRPAYLVLLYALVILTKTSAGLVEYSDLALSHPTDGSLNFLGLGDKFSGFARKAPAVLDPQFLQEFGAQGYLHANFNPLGENAYETSSVQYVASLKNASICGSEGDVWDSAGRLYRANTWVRHPSSKLQAWKEEAESYGVKHFKRLATAVHRVSFMYFHFMTEVLPKVAKFAPFLEADPELKLLTYGSPFELAWIRKLGVRESQLVTFDPMYAYQADELLMTNPVEISRTPKEDLEKVLTALEIPPPLPESQQESFVYVSRRLAADRRQTNEDSLLEALQAEATSHGLRFVVHDGSPGMTPEENIEIFRHAKVVMGPNGAGLAHMLFAPPGATLIELMFINNTGMDLWHLTAALKQDYYMVPLPRSHWLDPGSDVPIEQAVSTLRWAIGEKTGAKPECPKGSAPDASGTCALCPPGTFSTGYDKQCMACSPGWVAERTGSGYCHVCTTATHASGPTSCTSCPQGTLTAMPGSTNAGECLDPDSLTKVKQTWLPTEAVVSKVSAYYKSISRRQAVKVDFSELPLRVKDRIMSELDACSSYTQTMYGCSSAAEDSSPPPVAVLSKEFNITALGNGPLSNCSVMYYDSYMTLQPTGVTTDKDGNAKLKVTVPSDLVLLSLANCVEQRSNRSGLSFTGVYAPWRSNGVSIVSPIGGLTSTAVSSKSWPTASAFNANYTTILGELGFTSAMIKQYGNSGAEVAAYDFEDATYHPDNNTEKTMGAYMTTQQLTVYGIANIWVPFLAGMSKSGSKIGSRRATRALLSSMTTQLGARLLNMSSSSSQQLMFQQAYRLLGSSSQFRRHLLDADSDALAAVASQIQALADSVSQSVALQAAVAAKLADAVASGTAYSGDLQSLLITVNQVSVAQATSIAAAAAELSAGTLSVDSFRASYTGDSLTQLIKSITVDLPDSEEDKKKINVGAIVGGVVGGVVGLAVIGLIVYVIIRRKKAHIQPKAQGGQAAAGGGEQNA</sequence>
<dbReference type="SUPFAM" id="SSF57184">
    <property type="entry name" value="Growth factor receptor domain"/>
    <property type="match status" value="1"/>
</dbReference>
<keyword evidence="3" id="KW-0325">Glycoprotein</keyword>
<dbReference type="Pfam" id="PF04577">
    <property type="entry name" value="Glyco_transf_61"/>
    <property type="match status" value="1"/>
</dbReference>
<protein>
    <recommendedName>
        <fullName evidence="6">Glycosyltransferase 61 catalytic domain-containing protein</fullName>
    </recommendedName>
</protein>
<evidence type="ECO:0000256" key="3">
    <source>
        <dbReference type="ARBA" id="ARBA00023180"/>
    </source>
</evidence>
<dbReference type="InterPro" id="IPR049625">
    <property type="entry name" value="Glyco_transf_61_cat"/>
</dbReference>
<feature type="transmembrane region" description="Helical" evidence="4">
    <location>
        <begin position="917"/>
        <end position="942"/>
    </location>
</feature>
<evidence type="ECO:0000313" key="8">
    <source>
        <dbReference type="Proteomes" id="UP001054857"/>
    </source>
</evidence>
<comment type="caution">
    <text evidence="7">The sequence shown here is derived from an EMBL/GenBank/DDBJ whole genome shotgun (WGS) entry which is preliminary data.</text>
</comment>
<dbReference type="EMBL" id="BMAR01000046">
    <property type="protein sequence ID" value="GFR51152.1"/>
    <property type="molecule type" value="Genomic_DNA"/>
</dbReference>
<proteinExistence type="predicted"/>
<dbReference type="InterPro" id="IPR007657">
    <property type="entry name" value="Glycosyltransferase_61"/>
</dbReference>
<evidence type="ECO:0000256" key="5">
    <source>
        <dbReference type="SAM" id="SignalP"/>
    </source>
</evidence>
<dbReference type="GO" id="GO:0016763">
    <property type="term" value="F:pentosyltransferase activity"/>
    <property type="evidence" value="ECO:0007669"/>
    <property type="project" value="UniProtKB-ARBA"/>
</dbReference>
<accession>A0AAD3E1H4</accession>
<keyword evidence="4" id="KW-0812">Transmembrane</keyword>
<feature type="domain" description="Glycosyltransferase 61 catalytic" evidence="6">
    <location>
        <begin position="157"/>
        <end position="335"/>
    </location>
</feature>
<dbReference type="InterPro" id="IPR009030">
    <property type="entry name" value="Growth_fac_rcpt_cys_sf"/>
</dbReference>
<evidence type="ECO:0000256" key="4">
    <source>
        <dbReference type="SAM" id="Phobius"/>
    </source>
</evidence>
<dbReference type="SMART" id="SM01411">
    <property type="entry name" value="Ephrin_rec_like"/>
    <property type="match status" value="2"/>
</dbReference>
<organism evidence="7 8">
    <name type="scientific">Astrephomene gubernaculifera</name>
    <dbReference type="NCBI Taxonomy" id="47775"/>
    <lineage>
        <taxon>Eukaryota</taxon>
        <taxon>Viridiplantae</taxon>
        <taxon>Chlorophyta</taxon>
        <taxon>core chlorophytes</taxon>
        <taxon>Chlorophyceae</taxon>
        <taxon>CS clade</taxon>
        <taxon>Chlamydomonadales</taxon>
        <taxon>Astrephomenaceae</taxon>
        <taxon>Astrephomene</taxon>
    </lineage>
</organism>
<feature type="signal peptide" evidence="5">
    <location>
        <begin position="1"/>
        <end position="20"/>
    </location>
</feature>
<evidence type="ECO:0000256" key="2">
    <source>
        <dbReference type="ARBA" id="ARBA00022679"/>
    </source>
</evidence>